<dbReference type="InterPro" id="IPR027056">
    <property type="entry name" value="Gluconate_2DH_su3"/>
</dbReference>
<dbReference type="AlphaFoldDB" id="V4HJ77"/>
<sequence>MELDRRDLLTALAATGAGSTAGCSSTRRQATDGGDVSDHDADTLVALAEVLYPSSVSNVGEFVREYSLERVAADAEYAAGVAEAVGSLDEYVSEWHDVPYAELPTVERGEILRHMTVDTADPDPDGVARERIRYYLVNELLYAFYTTPTGAGLVGLENPPGHPGGTRSYRRGPDS</sequence>
<protein>
    <recommendedName>
        <fullName evidence="4">Gluconate 2-dehydrogenase subunit 3 family protein</fullName>
    </recommendedName>
</protein>
<dbReference type="Pfam" id="PF13618">
    <property type="entry name" value="Gluconate_2-dh3"/>
    <property type="match status" value="1"/>
</dbReference>
<evidence type="ECO:0000313" key="3">
    <source>
        <dbReference type="Proteomes" id="UP000017840"/>
    </source>
</evidence>
<proteinExistence type="predicted"/>
<evidence type="ECO:0008006" key="4">
    <source>
        <dbReference type="Google" id="ProtNLM"/>
    </source>
</evidence>
<name>V4HJ77_9EURY</name>
<gene>
    <name evidence="2" type="ORF">K933_02431</name>
</gene>
<dbReference type="EMBL" id="ASGZ01000005">
    <property type="protein sequence ID" value="ESP89803.1"/>
    <property type="molecule type" value="Genomic_DNA"/>
</dbReference>
<organism evidence="2 3">
    <name type="scientific">Candidatus Halobonum tyrrellensis G22</name>
    <dbReference type="NCBI Taxonomy" id="1324957"/>
    <lineage>
        <taxon>Archaea</taxon>
        <taxon>Methanobacteriati</taxon>
        <taxon>Methanobacteriota</taxon>
        <taxon>Stenosarchaea group</taxon>
        <taxon>Halobacteria</taxon>
        <taxon>Halobacteriales</taxon>
        <taxon>Haloferacaceae</taxon>
        <taxon>Candidatus Halobonum</taxon>
    </lineage>
</organism>
<dbReference type="PROSITE" id="PS51257">
    <property type="entry name" value="PROKAR_LIPOPROTEIN"/>
    <property type="match status" value="1"/>
</dbReference>
<dbReference type="InterPro" id="IPR006311">
    <property type="entry name" value="TAT_signal"/>
</dbReference>
<accession>V4HJ77</accession>
<dbReference type="PROSITE" id="PS51318">
    <property type="entry name" value="TAT"/>
    <property type="match status" value="1"/>
</dbReference>
<dbReference type="RefSeq" id="WP_023393078.1">
    <property type="nucleotide sequence ID" value="NZ_ASGZ01000005.1"/>
</dbReference>
<evidence type="ECO:0000313" key="2">
    <source>
        <dbReference type="EMBL" id="ESP89803.1"/>
    </source>
</evidence>
<reference evidence="2 3" key="1">
    <citation type="journal article" date="2013" name="Genome Announc.">
        <title>Draft Genome Sequence of 'Candidatus Halobonum tyrrellensis' Strain G22, Isolated from the Hypersaline Waters of Lake Tyrrell, Australia.</title>
        <authorList>
            <person name="Ugalde J.A."/>
            <person name="Narasingarao P."/>
            <person name="Kuo S."/>
            <person name="Podell S."/>
            <person name="Allen E.E."/>
        </authorList>
    </citation>
    <scope>NUCLEOTIDE SEQUENCE [LARGE SCALE GENOMIC DNA]</scope>
    <source>
        <strain evidence="2 3">G22</strain>
    </source>
</reference>
<keyword evidence="3" id="KW-1185">Reference proteome</keyword>
<dbReference type="eggNOG" id="arCOG04549">
    <property type="taxonomic scope" value="Archaea"/>
</dbReference>
<comment type="caution">
    <text evidence="2">The sequence shown here is derived from an EMBL/GenBank/DDBJ whole genome shotgun (WGS) entry which is preliminary data.</text>
</comment>
<feature type="region of interest" description="Disordered" evidence="1">
    <location>
        <begin position="154"/>
        <end position="175"/>
    </location>
</feature>
<dbReference type="STRING" id="1324957.K933_02431"/>
<feature type="region of interest" description="Disordered" evidence="1">
    <location>
        <begin position="18"/>
        <end position="37"/>
    </location>
</feature>
<dbReference type="Proteomes" id="UP000017840">
    <property type="component" value="Unassembled WGS sequence"/>
</dbReference>
<evidence type="ECO:0000256" key="1">
    <source>
        <dbReference type="SAM" id="MobiDB-lite"/>
    </source>
</evidence>
<dbReference type="OrthoDB" id="198474at2157"/>